<evidence type="ECO:0000313" key="3">
    <source>
        <dbReference type="Proteomes" id="UP000619078"/>
    </source>
</evidence>
<protein>
    <submittedName>
        <fullName evidence="2">Type II toxin-antitoxin system RelE/ParE family toxin</fullName>
    </submittedName>
</protein>
<comment type="caution">
    <text evidence="2">The sequence shown here is derived from an EMBL/GenBank/DDBJ whole genome shotgun (WGS) entry which is preliminary data.</text>
</comment>
<dbReference type="AlphaFoldDB" id="A0A926S3R6"/>
<name>A0A926S3R6_9SPHI</name>
<dbReference type="InterPro" id="IPR035093">
    <property type="entry name" value="RelE/ParE_toxin_dom_sf"/>
</dbReference>
<accession>A0A926S3R6</accession>
<organism evidence="2 3">
    <name type="scientific">Mucilaginibacter glaciei</name>
    <dbReference type="NCBI Taxonomy" id="2772109"/>
    <lineage>
        <taxon>Bacteria</taxon>
        <taxon>Pseudomonadati</taxon>
        <taxon>Bacteroidota</taxon>
        <taxon>Sphingobacteriia</taxon>
        <taxon>Sphingobacteriales</taxon>
        <taxon>Sphingobacteriaceae</taxon>
        <taxon>Mucilaginibacter</taxon>
    </lineage>
</organism>
<keyword evidence="1" id="KW-1277">Toxin-antitoxin system</keyword>
<dbReference type="RefSeq" id="WP_191164264.1">
    <property type="nucleotide sequence ID" value="NZ_JACWMX010000006.1"/>
</dbReference>
<evidence type="ECO:0000256" key="1">
    <source>
        <dbReference type="ARBA" id="ARBA00022649"/>
    </source>
</evidence>
<evidence type="ECO:0000313" key="2">
    <source>
        <dbReference type="EMBL" id="MBD1394524.1"/>
    </source>
</evidence>
<gene>
    <name evidence="2" type="ORF">IDJ76_15545</name>
</gene>
<keyword evidence="3" id="KW-1185">Reference proteome</keyword>
<dbReference type="InterPro" id="IPR007712">
    <property type="entry name" value="RelE/ParE_toxin"/>
</dbReference>
<dbReference type="Pfam" id="PF05016">
    <property type="entry name" value="ParE_toxin"/>
    <property type="match status" value="1"/>
</dbReference>
<dbReference type="EMBL" id="JACWMX010000006">
    <property type="protein sequence ID" value="MBD1394524.1"/>
    <property type="molecule type" value="Genomic_DNA"/>
</dbReference>
<sequence length="98" mass="11565">MPTGLKVVLSKRAQKDFDDILNYIKKDFGSLHAINFKNLVIKFLDLIGVFPEMGSLEEHNTSMRAFVVHRRLKVFYRFDDNRLIVLRLFDTRQHPDQS</sequence>
<proteinExistence type="predicted"/>
<dbReference type="Proteomes" id="UP000619078">
    <property type="component" value="Unassembled WGS sequence"/>
</dbReference>
<dbReference type="Gene3D" id="3.30.2310.20">
    <property type="entry name" value="RelE-like"/>
    <property type="match status" value="1"/>
</dbReference>
<reference evidence="2" key="1">
    <citation type="submission" date="2020-09" db="EMBL/GenBank/DDBJ databases">
        <title>Novel species of Mucilaginibacter isolated from a glacier on the Tibetan Plateau.</title>
        <authorList>
            <person name="Liu Q."/>
            <person name="Xin Y.-H."/>
        </authorList>
    </citation>
    <scope>NUCLEOTIDE SEQUENCE</scope>
    <source>
        <strain evidence="2">ZB1P21</strain>
    </source>
</reference>